<gene>
    <name evidence="12" type="ORF">NFI95_08495</name>
</gene>
<dbReference type="SUPFAM" id="SSF55008">
    <property type="entry name" value="HMA, heavy metal-associated domain"/>
    <property type="match status" value="2"/>
</dbReference>
<evidence type="ECO:0000259" key="11">
    <source>
        <dbReference type="PROSITE" id="PS50846"/>
    </source>
</evidence>
<comment type="subcellular location">
    <subcellularLocation>
        <location evidence="10">Cell membrane</location>
    </subcellularLocation>
    <subcellularLocation>
        <location evidence="1">Endomembrane system</location>
        <topology evidence="1">Multi-pass membrane protein</topology>
    </subcellularLocation>
</comment>
<feature type="transmembrane region" description="Helical" evidence="10">
    <location>
        <begin position="740"/>
        <end position="759"/>
    </location>
</feature>
<organism evidence="12 13">
    <name type="scientific">Endosaccharibacter trunci</name>
    <dbReference type="NCBI Taxonomy" id="2812733"/>
    <lineage>
        <taxon>Bacteria</taxon>
        <taxon>Pseudomonadati</taxon>
        <taxon>Pseudomonadota</taxon>
        <taxon>Alphaproteobacteria</taxon>
        <taxon>Acetobacterales</taxon>
        <taxon>Acetobacteraceae</taxon>
        <taxon>Endosaccharibacter</taxon>
    </lineage>
</organism>
<dbReference type="PRINTS" id="PR00943">
    <property type="entry name" value="CUATPASE"/>
</dbReference>
<dbReference type="Pfam" id="PF00403">
    <property type="entry name" value="HMA"/>
    <property type="match status" value="2"/>
</dbReference>
<evidence type="ECO:0000256" key="8">
    <source>
        <dbReference type="ARBA" id="ARBA00022989"/>
    </source>
</evidence>
<dbReference type="PROSITE" id="PS01047">
    <property type="entry name" value="HMA_1"/>
    <property type="match status" value="1"/>
</dbReference>
<feature type="domain" description="HMA" evidence="11">
    <location>
        <begin position="74"/>
        <end position="140"/>
    </location>
</feature>
<dbReference type="InterPro" id="IPR001757">
    <property type="entry name" value="P_typ_ATPase"/>
</dbReference>
<evidence type="ECO:0000256" key="3">
    <source>
        <dbReference type="ARBA" id="ARBA00022692"/>
    </source>
</evidence>
<dbReference type="PANTHER" id="PTHR43520">
    <property type="entry name" value="ATP7, ISOFORM B"/>
    <property type="match status" value="1"/>
</dbReference>
<dbReference type="InterPro" id="IPR023299">
    <property type="entry name" value="ATPase_P-typ_cyto_dom_N"/>
</dbReference>
<dbReference type="Gene3D" id="3.40.50.1000">
    <property type="entry name" value="HAD superfamily/HAD-like"/>
    <property type="match status" value="1"/>
</dbReference>
<evidence type="ECO:0000256" key="6">
    <source>
        <dbReference type="ARBA" id="ARBA00022840"/>
    </source>
</evidence>
<dbReference type="PRINTS" id="PR00119">
    <property type="entry name" value="CATATPASE"/>
</dbReference>
<reference evidence="12 13" key="1">
    <citation type="submission" date="2022-06" db="EMBL/GenBank/DDBJ databases">
        <title>Endosaccharibacter gen. nov., sp. nov., endophytic bacteria isolated from sugarcane.</title>
        <authorList>
            <person name="Pitiwittayakul N."/>
            <person name="Yukphan P."/>
            <person name="Charoenyingcharoen P."/>
            <person name="Tanasupawat S."/>
        </authorList>
    </citation>
    <scope>NUCLEOTIDE SEQUENCE [LARGE SCALE GENOMIC DNA]</scope>
    <source>
        <strain evidence="12 13">KSS8</strain>
    </source>
</reference>
<dbReference type="InterPro" id="IPR044492">
    <property type="entry name" value="P_typ_ATPase_HD_dom"/>
</dbReference>
<dbReference type="InterPro" id="IPR017969">
    <property type="entry name" value="Heavy-metal-associated_CS"/>
</dbReference>
<comment type="similarity">
    <text evidence="2 10">Belongs to the cation transport ATPase (P-type) (TC 3.A.3) family. Type IB subfamily.</text>
</comment>
<dbReference type="InterPro" id="IPR036412">
    <property type="entry name" value="HAD-like_sf"/>
</dbReference>
<dbReference type="SUPFAM" id="SSF56784">
    <property type="entry name" value="HAD-like"/>
    <property type="match status" value="1"/>
</dbReference>
<dbReference type="NCBIfam" id="TIGR01494">
    <property type="entry name" value="ATPase_P-type"/>
    <property type="match status" value="1"/>
</dbReference>
<keyword evidence="8 10" id="KW-1133">Transmembrane helix</keyword>
<dbReference type="SFLD" id="SFLDS00003">
    <property type="entry name" value="Haloacid_Dehalogenase"/>
    <property type="match status" value="1"/>
</dbReference>
<feature type="transmembrane region" description="Helical" evidence="10">
    <location>
        <begin position="159"/>
        <end position="182"/>
    </location>
</feature>
<evidence type="ECO:0000313" key="12">
    <source>
        <dbReference type="EMBL" id="MCQ8278490.1"/>
    </source>
</evidence>
<evidence type="ECO:0000313" key="13">
    <source>
        <dbReference type="Proteomes" id="UP001524587"/>
    </source>
</evidence>
<evidence type="ECO:0000256" key="7">
    <source>
        <dbReference type="ARBA" id="ARBA00022967"/>
    </source>
</evidence>
<evidence type="ECO:0000256" key="1">
    <source>
        <dbReference type="ARBA" id="ARBA00004127"/>
    </source>
</evidence>
<keyword evidence="10" id="KW-1003">Cell membrane</keyword>
<keyword evidence="6 10" id="KW-0067">ATP-binding</keyword>
<comment type="caution">
    <text evidence="12">The sequence shown here is derived from an EMBL/GenBank/DDBJ whole genome shotgun (WGS) entry which is preliminary data.</text>
</comment>
<dbReference type="SFLD" id="SFLDG00002">
    <property type="entry name" value="C1.7:_P-type_atpase_like"/>
    <property type="match status" value="1"/>
</dbReference>
<dbReference type="InterPro" id="IPR018303">
    <property type="entry name" value="ATPase_P-typ_P_site"/>
</dbReference>
<dbReference type="InterPro" id="IPR027256">
    <property type="entry name" value="P-typ_ATPase_IB"/>
</dbReference>
<accession>A0ABT1W7X7</accession>
<evidence type="ECO:0000256" key="10">
    <source>
        <dbReference type="RuleBase" id="RU362081"/>
    </source>
</evidence>
<evidence type="ECO:0000256" key="4">
    <source>
        <dbReference type="ARBA" id="ARBA00022723"/>
    </source>
</evidence>
<keyword evidence="3 10" id="KW-0812">Transmembrane</keyword>
<dbReference type="PROSITE" id="PS50846">
    <property type="entry name" value="HMA_2"/>
    <property type="match status" value="2"/>
</dbReference>
<dbReference type="NCBIfam" id="TIGR01511">
    <property type="entry name" value="ATPase-IB1_Cu"/>
    <property type="match status" value="1"/>
</dbReference>
<protein>
    <submittedName>
        <fullName evidence="12">Heavy metal translocating P-type ATPase</fullName>
    </submittedName>
</protein>
<sequence>MDGATTIRRDVGLTELSCAACVKRVERVLGALPGVVSVSVNLATARASMDTGSDFELGTALAALDKAGYPASFEPVDLDVTGLSCAACVGRVERALKRVSGVREATVNLATGRARAMVATGLVTPEMLRRAVEAAGYGAVLPEANEGAAPARHRDRDGWIALGAVLVAAPLLLPMLLMPFGVHATLPALAQLALAAIVQFGFGARFYRGAFVALRNGGGNMDTLVALGSSAAFGLSLYAMVAAPDAPLYFEASAAVIALVRVGKWLEGKARRGAGSAIRALDRLTPERATIRDRDGSERSVPAGTLRPGDLLLVRPGERIAADAVLREGVGSCDESLLTGESMPVDKAPGDTLVGGALNGDAVLLAEVTAIGGESRLGRMVRLIEDAQAAKPPVQKLVDRVSNVFVPAVVGVAALTLLGWWLAGRGMELAIVRAVSVLVIACPCALGLATPAAMLAGIGAAARNGILIRDAAALEQAERIRTVAFDKTGTLTEGRPELVGLHAVPGRAVDDVLHLAEQLQRNSEHPLARAVRAAAPDASGAAAESVRSLPGRGTIGRVDERTLRMGNAAMMAEAGIAVAPLAAEAAALEAEGRTVSFLASGEAVLGVFGFADPLRAGAAGAVAALRRRGLRVALLTGDNQGAAEAAGRALALDDIQARVTPEGKAERVAALRAEGKVAMVGDGVNDAPALAAADLGLAMATGTDVAMEAAGITLMRGDPMLVPAALDIAGRTMRRIRSGLFWAFAYNVLGIPLAIAGLLSPVVAGAAMACSSVLVVCNALLLGRWQPGTGRPAR</sequence>
<evidence type="ECO:0000256" key="9">
    <source>
        <dbReference type="ARBA" id="ARBA00023136"/>
    </source>
</evidence>
<dbReference type="RefSeq" id="WP_422863970.1">
    <property type="nucleotide sequence ID" value="NZ_JAMSKV010000006.1"/>
</dbReference>
<dbReference type="NCBIfam" id="TIGR01525">
    <property type="entry name" value="ATPase-IB_hvy"/>
    <property type="match status" value="1"/>
</dbReference>
<dbReference type="InterPro" id="IPR023214">
    <property type="entry name" value="HAD_sf"/>
</dbReference>
<feature type="transmembrane region" description="Helical" evidence="10">
    <location>
        <begin position="435"/>
        <end position="462"/>
    </location>
</feature>
<dbReference type="Pfam" id="PF00702">
    <property type="entry name" value="Hydrolase"/>
    <property type="match status" value="1"/>
</dbReference>
<evidence type="ECO:0000256" key="2">
    <source>
        <dbReference type="ARBA" id="ARBA00006024"/>
    </source>
</evidence>
<dbReference type="Pfam" id="PF00122">
    <property type="entry name" value="E1-E2_ATPase"/>
    <property type="match status" value="1"/>
</dbReference>
<keyword evidence="7" id="KW-1278">Translocase</keyword>
<dbReference type="Proteomes" id="UP001524587">
    <property type="component" value="Unassembled WGS sequence"/>
</dbReference>
<keyword evidence="9 10" id="KW-0472">Membrane</keyword>
<dbReference type="PANTHER" id="PTHR43520:SF8">
    <property type="entry name" value="P-TYPE CU(+) TRANSPORTER"/>
    <property type="match status" value="1"/>
</dbReference>
<feature type="transmembrane region" description="Helical" evidence="10">
    <location>
        <begin position="765"/>
        <end position="785"/>
    </location>
</feature>
<dbReference type="InterPro" id="IPR008250">
    <property type="entry name" value="ATPase_P-typ_transduc_dom_A_sf"/>
</dbReference>
<keyword evidence="13" id="KW-1185">Reference proteome</keyword>
<feature type="transmembrane region" description="Helical" evidence="10">
    <location>
        <begin position="188"/>
        <end position="207"/>
    </location>
</feature>
<dbReference type="EMBL" id="JAMSKV010000006">
    <property type="protein sequence ID" value="MCQ8278490.1"/>
    <property type="molecule type" value="Genomic_DNA"/>
</dbReference>
<feature type="transmembrane region" description="Helical" evidence="10">
    <location>
        <begin position="404"/>
        <end position="423"/>
    </location>
</feature>
<dbReference type="SUPFAM" id="SSF81653">
    <property type="entry name" value="Calcium ATPase, transduction domain A"/>
    <property type="match status" value="1"/>
</dbReference>
<proteinExistence type="inferred from homology"/>
<dbReference type="CDD" id="cd00371">
    <property type="entry name" value="HMA"/>
    <property type="match status" value="2"/>
</dbReference>
<dbReference type="InterPro" id="IPR036163">
    <property type="entry name" value="HMA_dom_sf"/>
</dbReference>
<keyword evidence="5 10" id="KW-0547">Nucleotide-binding</keyword>
<dbReference type="Gene3D" id="3.30.70.100">
    <property type="match status" value="2"/>
</dbReference>
<dbReference type="InterPro" id="IPR059000">
    <property type="entry name" value="ATPase_P-type_domA"/>
</dbReference>
<dbReference type="Gene3D" id="3.40.1110.10">
    <property type="entry name" value="Calcium-transporting ATPase, cytoplasmic domain N"/>
    <property type="match status" value="1"/>
</dbReference>
<feature type="domain" description="HMA" evidence="11">
    <location>
        <begin position="4"/>
        <end position="72"/>
    </location>
</feature>
<dbReference type="SFLD" id="SFLDF00027">
    <property type="entry name" value="p-type_atpase"/>
    <property type="match status" value="1"/>
</dbReference>
<keyword evidence="4 10" id="KW-0479">Metal-binding</keyword>
<dbReference type="InterPro" id="IPR006121">
    <property type="entry name" value="HMA_dom"/>
</dbReference>
<dbReference type="Gene3D" id="2.70.150.10">
    <property type="entry name" value="Calcium-transporting ATPase, cytoplasmic transduction domain A"/>
    <property type="match status" value="1"/>
</dbReference>
<dbReference type="PROSITE" id="PS00154">
    <property type="entry name" value="ATPASE_E1_E2"/>
    <property type="match status" value="1"/>
</dbReference>
<evidence type="ECO:0000256" key="5">
    <source>
        <dbReference type="ARBA" id="ARBA00022741"/>
    </source>
</evidence>
<name>A0ABT1W7X7_9PROT</name>